<keyword evidence="3 4" id="KW-0687">Ribonucleoprotein</keyword>
<dbReference type="Pfam" id="PF01245">
    <property type="entry name" value="Ribosomal_L19"/>
    <property type="match status" value="1"/>
</dbReference>
<dbReference type="PANTHER" id="PTHR15680">
    <property type="entry name" value="RIBOSOMAL PROTEIN L19"/>
    <property type="match status" value="1"/>
</dbReference>
<evidence type="ECO:0000313" key="6">
    <source>
        <dbReference type="Proteomes" id="UP000178603"/>
    </source>
</evidence>
<dbReference type="GO" id="GO:0022625">
    <property type="term" value="C:cytosolic large ribosomal subunit"/>
    <property type="evidence" value="ECO:0007669"/>
    <property type="project" value="TreeGrafter"/>
</dbReference>
<dbReference type="GO" id="GO:0003735">
    <property type="term" value="F:structural constituent of ribosome"/>
    <property type="evidence" value="ECO:0007669"/>
    <property type="project" value="InterPro"/>
</dbReference>
<gene>
    <name evidence="5" type="ORF">A3E44_05800</name>
</gene>
<evidence type="ECO:0000256" key="4">
    <source>
        <dbReference type="RuleBase" id="RU000559"/>
    </source>
</evidence>
<evidence type="ECO:0000256" key="1">
    <source>
        <dbReference type="ARBA" id="ARBA00005781"/>
    </source>
</evidence>
<dbReference type="InterPro" id="IPR001857">
    <property type="entry name" value="Ribosomal_bL19"/>
</dbReference>
<comment type="caution">
    <text evidence="5">The sequence shown here is derived from an EMBL/GenBank/DDBJ whole genome shotgun (WGS) entry which is preliminary data.</text>
</comment>
<dbReference type="Proteomes" id="UP000178603">
    <property type="component" value="Unassembled WGS sequence"/>
</dbReference>
<protein>
    <recommendedName>
        <fullName evidence="4">50S ribosomal protein L19</fullName>
    </recommendedName>
</protein>
<dbReference type="PRINTS" id="PR00061">
    <property type="entry name" value="RIBOSOMALL19"/>
</dbReference>
<comment type="similarity">
    <text evidence="1 4">Belongs to the bacterial ribosomal protein bL19 family.</text>
</comment>
<dbReference type="AlphaFoldDB" id="A0A1F8AQ46"/>
<dbReference type="EMBL" id="MGGW01000020">
    <property type="protein sequence ID" value="OGM53896.1"/>
    <property type="molecule type" value="Genomic_DNA"/>
</dbReference>
<organism evidence="5 6">
    <name type="scientific">Candidatus Woesebacteria bacterium RIFCSPHIGHO2_12_FULL_41_24</name>
    <dbReference type="NCBI Taxonomy" id="1802510"/>
    <lineage>
        <taxon>Bacteria</taxon>
        <taxon>Candidatus Woeseibacteriota</taxon>
    </lineage>
</organism>
<dbReference type="Gene3D" id="2.30.30.790">
    <property type="match status" value="1"/>
</dbReference>
<accession>A0A1F8AQ46</accession>
<keyword evidence="2" id="KW-0689">Ribosomal protein</keyword>
<dbReference type="SUPFAM" id="SSF50104">
    <property type="entry name" value="Translation proteins SH3-like domain"/>
    <property type="match status" value="1"/>
</dbReference>
<reference evidence="5 6" key="1">
    <citation type="journal article" date="2016" name="Nat. Commun.">
        <title>Thousands of microbial genomes shed light on interconnected biogeochemical processes in an aquifer system.</title>
        <authorList>
            <person name="Anantharaman K."/>
            <person name="Brown C.T."/>
            <person name="Hug L.A."/>
            <person name="Sharon I."/>
            <person name="Castelle C.J."/>
            <person name="Probst A.J."/>
            <person name="Thomas B.C."/>
            <person name="Singh A."/>
            <person name="Wilkins M.J."/>
            <person name="Karaoz U."/>
            <person name="Brodie E.L."/>
            <person name="Williams K.H."/>
            <person name="Hubbard S.S."/>
            <person name="Banfield J.F."/>
        </authorList>
    </citation>
    <scope>NUCLEOTIDE SEQUENCE [LARGE SCALE GENOMIC DNA]</scope>
</reference>
<evidence type="ECO:0000256" key="3">
    <source>
        <dbReference type="ARBA" id="ARBA00023274"/>
    </source>
</evidence>
<dbReference type="GO" id="GO:0006412">
    <property type="term" value="P:translation"/>
    <property type="evidence" value="ECO:0007669"/>
    <property type="project" value="InterPro"/>
</dbReference>
<proteinExistence type="inferred from homology"/>
<dbReference type="InterPro" id="IPR008991">
    <property type="entry name" value="Translation_prot_SH3-like_sf"/>
</dbReference>
<evidence type="ECO:0000256" key="2">
    <source>
        <dbReference type="ARBA" id="ARBA00022980"/>
    </source>
</evidence>
<comment type="function">
    <text evidence="4">This protein is located at the 30S-50S ribosomal subunit interface and may play a role in the structure and function of the aminoacyl-tRNA binding site.</text>
</comment>
<dbReference type="PANTHER" id="PTHR15680:SF9">
    <property type="entry name" value="LARGE RIBOSOMAL SUBUNIT PROTEIN BL19M"/>
    <property type="match status" value="1"/>
</dbReference>
<evidence type="ECO:0000313" key="5">
    <source>
        <dbReference type="EMBL" id="OGM53896.1"/>
    </source>
</evidence>
<dbReference type="InterPro" id="IPR038657">
    <property type="entry name" value="Ribosomal_bL19_sf"/>
</dbReference>
<sequence length="121" mass="13457">MAIITTHKEVQFGVGDAVVVHLAIQEGGQSAQAGKTRTQVFEGTVISIKGRGRGKSFTVRRIGSAKVGIERIFPLVSNAIEKVVVKRRGREGVRHAKLYYIREKPKKEIEKIYSRASRRAL</sequence>
<name>A0A1F8AQ46_9BACT</name>